<dbReference type="PROSITE" id="PS50110">
    <property type="entry name" value="RESPONSE_REGULATORY"/>
    <property type="match status" value="1"/>
</dbReference>
<protein>
    <submittedName>
        <fullName evidence="8">Response regulator</fullName>
    </submittedName>
</protein>
<feature type="modified residue" description="4-aspartylphosphate" evidence="6">
    <location>
        <position position="63"/>
    </location>
</feature>
<evidence type="ECO:0000259" key="7">
    <source>
        <dbReference type="PROSITE" id="PS50110"/>
    </source>
</evidence>
<dbReference type="PANTHER" id="PTHR48111:SF1">
    <property type="entry name" value="TWO-COMPONENT RESPONSE REGULATOR ORR33"/>
    <property type="match status" value="1"/>
</dbReference>
<keyword evidence="9" id="KW-1185">Reference proteome</keyword>
<feature type="domain" description="Response regulatory" evidence="7">
    <location>
        <begin position="14"/>
        <end position="130"/>
    </location>
</feature>
<sequence length="239" mass="26471">MDDTPFPGSTAVHSVLVVDDMEANRAVLCRRLERYGYHVQSVEGGPQALSAIELQAPDIILLDYMMPQMNGIEVLRELRRNPRTQELPVIMVTARAESGATVEALEAGANDYVTKPIDFEVLKARIEAHLSKCTDASDLRRANAALDERVSLRSMTIADLEGELHNEIAQRRLLEQKLAERISVHSRAMDCGALREEVEAIEGKFTIVFEALMAGRSPNFAHMASIRAMLSSLKAKLDS</sequence>
<keyword evidence="1 6" id="KW-0597">Phosphoprotein</keyword>
<evidence type="ECO:0000256" key="3">
    <source>
        <dbReference type="ARBA" id="ARBA00023015"/>
    </source>
</evidence>
<evidence type="ECO:0000256" key="6">
    <source>
        <dbReference type="PROSITE-ProRule" id="PRU00169"/>
    </source>
</evidence>
<evidence type="ECO:0000313" key="9">
    <source>
        <dbReference type="Proteomes" id="UP001548713"/>
    </source>
</evidence>
<accession>A0ABV2D3B3</accession>
<keyword evidence="3" id="KW-0805">Transcription regulation</keyword>
<reference evidence="8 9" key="1">
    <citation type="submission" date="2024-07" db="EMBL/GenBank/DDBJ databases">
        <title>Novosphingobium kalidii RD2P27.</title>
        <authorList>
            <person name="Sun J.-Q."/>
        </authorList>
    </citation>
    <scope>NUCLEOTIDE SEQUENCE [LARGE SCALE GENOMIC DNA]</scope>
    <source>
        <strain evidence="8 9">RD2P27</strain>
    </source>
</reference>
<comment type="caution">
    <text evidence="8">The sequence shown here is derived from an EMBL/GenBank/DDBJ whole genome shotgun (WGS) entry which is preliminary data.</text>
</comment>
<keyword evidence="2" id="KW-0902">Two-component regulatory system</keyword>
<evidence type="ECO:0000256" key="1">
    <source>
        <dbReference type="ARBA" id="ARBA00022553"/>
    </source>
</evidence>
<dbReference type="Proteomes" id="UP001548713">
    <property type="component" value="Unassembled WGS sequence"/>
</dbReference>
<keyword evidence="4" id="KW-0238">DNA-binding</keyword>
<name>A0ABV2D3B3_9SPHN</name>
<organism evidence="8 9">
    <name type="scientific">Novosphingobium kalidii</name>
    <dbReference type="NCBI Taxonomy" id="3230299"/>
    <lineage>
        <taxon>Bacteria</taxon>
        <taxon>Pseudomonadati</taxon>
        <taxon>Pseudomonadota</taxon>
        <taxon>Alphaproteobacteria</taxon>
        <taxon>Sphingomonadales</taxon>
        <taxon>Sphingomonadaceae</taxon>
        <taxon>Novosphingobium</taxon>
    </lineage>
</organism>
<dbReference type="Gene3D" id="3.40.50.2300">
    <property type="match status" value="1"/>
</dbReference>
<evidence type="ECO:0000313" key="8">
    <source>
        <dbReference type="EMBL" id="MET1756368.1"/>
    </source>
</evidence>
<keyword evidence="5" id="KW-0804">Transcription</keyword>
<evidence type="ECO:0000256" key="2">
    <source>
        <dbReference type="ARBA" id="ARBA00023012"/>
    </source>
</evidence>
<dbReference type="InterPro" id="IPR001789">
    <property type="entry name" value="Sig_transdc_resp-reg_receiver"/>
</dbReference>
<dbReference type="Pfam" id="PF00072">
    <property type="entry name" value="Response_reg"/>
    <property type="match status" value="1"/>
</dbReference>
<dbReference type="InterPro" id="IPR039420">
    <property type="entry name" value="WalR-like"/>
</dbReference>
<dbReference type="RefSeq" id="WP_353984856.1">
    <property type="nucleotide sequence ID" value="NZ_JBEWLY010000019.1"/>
</dbReference>
<dbReference type="SUPFAM" id="SSF52172">
    <property type="entry name" value="CheY-like"/>
    <property type="match status" value="1"/>
</dbReference>
<dbReference type="SMART" id="SM00448">
    <property type="entry name" value="REC"/>
    <property type="match status" value="1"/>
</dbReference>
<dbReference type="EMBL" id="JBEWLY010000019">
    <property type="protein sequence ID" value="MET1756368.1"/>
    <property type="molecule type" value="Genomic_DNA"/>
</dbReference>
<proteinExistence type="predicted"/>
<evidence type="ECO:0000256" key="5">
    <source>
        <dbReference type="ARBA" id="ARBA00023163"/>
    </source>
</evidence>
<evidence type="ECO:0000256" key="4">
    <source>
        <dbReference type="ARBA" id="ARBA00023125"/>
    </source>
</evidence>
<gene>
    <name evidence="8" type="ORF">ABVV53_13005</name>
</gene>
<dbReference type="PANTHER" id="PTHR48111">
    <property type="entry name" value="REGULATOR OF RPOS"/>
    <property type="match status" value="1"/>
</dbReference>
<dbReference type="InterPro" id="IPR011006">
    <property type="entry name" value="CheY-like_superfamily"/>
</dbReference>